<sequence length="107" mass="12216">MSEASALGSIAYASREVQIHRVRYRPDVWKWTPWQYAVDQLATPTGRPVTGIEFSSRHADNCRLWGVFERDADTDLAIVPTPMNEPVDPFDPDLVEAMRLLDVEWAN</sequence>
<organism evidence="1">
    <name type="scientific">Gordonia rubripertincta</name>
    <name type="common">Rhodococcus corallinus</name>
    <dbReference type="NCBI Taxonomy" id="36822"/>
    <lineage>
        <taxon>Bacteria</taxon>
        <taxon>Bacillati</taxon>
        <taxon>Actinomycetota</taxon>
        <taxon>Actinomycetes</taxon>
        <taxon>Mycobacteriales</taxon>
        <taxon>Gordoniaceae</taxon>
        <taxon>Gordonia</taxon>
    </lineage>
</organism>
<protein>
    <recommendedName>
        <fullName evidence="2">RES domain-containing protein</fullName>
    </recommendedName>
</protein>
<reference evidence="1" key="1">
    <citation type="submission" date="2023-04" db="EMBL/GenBank/DDBJ databases">
        <title>Characterization and analysis of the complete genome of Gordonia rubripertincta 112, the degrader of aromatic and aliphatic compounds.</title>
        <authorList>
            <person name="Frantsuzova E."/>
            <person name="Bogun A."/>
            <person name="Delegan Y."/>
        </authorList>
    </citation>
    <scope>NUCLEOTIDE SEQUENCE</scope>
    <source>
        <strain evidence="1">112</strain>
    </source>
</reference>
<dbReference type="EMBL" id="JARUXG010000009">
    <property type="protein sequence ID" value="MDG6782271.1"/>
    <property type="molecule type" value="Genomic_DNA"/>
</dbReference>
<gene>
    <name evidence="1" type="ORF">QBL07_15680</name>
</gene>
<dbReference type="RefSeq" id="WP_005196429.1">
    <property type="nucleotide sequence ID" value="NZ_CP136136.1"/>
</dbReference>
<accession>A0AAW6REZ7</accession>
<evidence type="ECO:0000313" key="1">
    <source>
        <dbReference type="EMBL" id="MDG6782271.1"/>
    </source>
</evidence>
<evidence type="ECO:0008006" key="2">
    <source>
        <dbReference type="Google" id="ProtNLM"/>
    </source>
</evidence>
<dbReference type="AlphaFoldDB" id="A0AAW6REZ7"/>
<comment type="caution">
    <text evidence="1">The sequence shown here is derived from an EMBL/GenBank/DDBJ whole genome shotgun (WGS) entry which is preliminary data.</text>
</comment>
<proteinExistence type="predicted"/>
<name>A0AAW6REZ7_GORRU</name>